<protein>
    <submittedName>
        <fullName evidence="2">Reverse transcriptase domain-containing protein</fullName>
    </submittedName>
</protein>
<feature type="region of interest" description="Disordered" evidence="1">
    <location>
        <begin position="379"/>
        <end position="478"/>
    </location>
</feature>
<evidence type="ECO:0000313" key="2">
    <source>
        <dbReference type="EMBL" id="GEU60542.1"/>
    </source>
</evidence>
<comment type="caution">
    <text evidence="2">The sequence shown here is derived from an EMBL/GenBank/DDBJ whole genome shotgun (WGS) entry which is preliminary data.</text>
</comment>
<gene>
    <name evidence="2" type="ORF">Tci_032520</name>
</gene>
<name>A0A6L2LJ08_TANCI</name>
<sequence length="499" mass="54217">MSDVTTAMTAILKQFQATLPPAFVKAVEEICVTCGGAHPHYQCLSAGGNTFPKLRDNIQGYLRNEMKNSIQASLSNQTNEIKNMMASLFQMNTASTSGSRSLLSNTVANPKGELKAITTQSGLVLDGPTVPTPPPFINPEIAKLTHAVNQQTSDVTTAMTVILKQFQATPPPAFVKAVEEICVTCGGAHPYYQCLAVDGNTFPELRDNIQGYYTYSSSNQLLEEFADELALITFPPKYDDDLQFDIESDLKEIEYLLHHDPIKDIDSILKDSTDQSNLVDLNDNLVDSMPEMFTDEHTLDYSSPSLYGIGAFGGESDNEQYLGTVWMGNLVFRSIKLGVTTLEVVTIGGLVTFFCPKKVMSPPIVTTLSVVTPTVEKTNDGFQTVGKNKKRKGKSKSTNGGQFVGPSVKQNVRYKPKATTNAPKKGVTNVGNTSQSSSMLKTTGNSSKKDNLSMSNSFSSLNDEEEDDEENVEKVYDESTNLIQNTKAVGSSSFMAAAS</sequence>
<keyword evidence="2" id="KW-0548">Nucleotidyltransferase</keyword>
<feature type="compositionally biased region" description="Polar residues" evidence="1">
    <location>
        <begin position="429"/>
        <end position="446"/>
    </location>
</feature>
<keyword evidence="2" id="KW-0695">RNA-directed DNA polymerase</keyword>
<organism evidence="2">
    <name type="scientific">Tanacetum cinerariifolium</name>
    <name type="common">Dalmatian daisy</name>
    <name type="synonym">Chrysanthemum cinerariifolium</name>
    <dbReference type="NCBI Taxonomy" id="118510"/>
    <lineage>
        <taxon>Eukaryota</taxon>
        <taxon>Viridiplantae</taxon>
        <taxon>Streptophyta</taxon>
        <taxon>Embryophyta</taxon>
        <taxon>Tracheophyta</taxon>
        <taxon>Spermatophyta</taxon>
        <taxon>Magnoliopsida</taxon>
        <taxon>eudicotyledons</taxon>
        <taxon>Gunneridae</taxon>
        <taxon>Pentapetalae</taxon>
        <taxon>asterids</taxon>
        <taxon>campanulids</taxon>
        <taxon>Asterales</taxon>
        <taxon>Asteraceae</taxon>
        <taxon>Asteroideae</taxon>
        <taxon>Anthemideae</taxon>
        <taxon>Anthemidinae</taxon>
        <taxon>Tanacetum</taxon>
    </lineage>
</organism>
<dbReference type="EMBL" id="BKCJ010004352">
    <property type="protein sequence ID" value="GEU60542.1"/>
    <property type="molecule type" value="Genomic_DNA"/>
</dbReference>
<accession>A0A6L2LJ08</accession>
<feature type="compositionally biased region" description="Low complexity" evidence="1">
    <location>
        <begin position="452"/>
        <end position="461"/>
    </location>
</feature>
<dbReference type="AlphaFoldDB" id="A0A6L2LJ08"/>
<dbReference type="GO" id="GO:0003964">
    <property type="term" value="F:RNA-directed DNA polymerase activity"/>
    <property type="evidence" value="ECO:0007669"/>
    <property type="project" value="UniProtKB-KW"/>
</dbReference>
<feature type="compositionally biased region" description="Acidic residues" evidence="1">
    <location>
        <begin position="462"/>
        <end position="471"/>
    </location>
</feature>
<evidence type="ECO:0000256" key="1">
    <source>
        <dbReference type="SAM" id="MobiDB-lite"/>
    </source>
</evidence>
<keyword evidence="2" id="KW-0808">Transferase</keyword>
<proteinExistence type="predicted"/>
<reference evidence="2" key="1">
    <citation type="journal article" date="2019" name="Sci. Rep.">
        <title>Draft genome of Tanacetum cinerariifolium, the natural source of mosquito coil.</title>
        <authorList>
            <person name="Yamashiro T."/>
            <person name="Shiraishi A."/>
            <person name="Satake H."/>
            <person name="Nakayama K."/>
        </authorList>
    </citation>
    <scope>NUCLEOTIDE SEQUENCE</scope>
</reference>